<evidence type="ECO:0000313" key="3">
    <source>
        <dbReference type="Proteomes" id="UP000324222"/>
    </source>
</evidence>
<gene>
    <name evidence="2" type="ORF">E2C01_047084</name>
</gene>
<feature type="compositionally biased region" description="Basic and acidic residues" evidence="1">
    <location>
        <begin position="95"/>
        <end position="109"/>
    </location>
</feature>
<dbReference type="EMBL" id="VSRR010011451">
    <property type="protein sequence ID" value="MPC53196.1"/>
    <property type="molecule type" value="Genomic_DNA"/>
</dbReference>
<organism evidence="2 3">
    <name type="scientific">Portunus trituberculatus</name>
    <name type="common">Swimming crab</name>
    <name type="synonym">Neptunus trituberculatus</name>
    <dbReference type="NCBI Taxonomy" id="210409"/>
    <lineage>
        <taxon>Eukaryota</taxon>
        <taxon>Metazoa</taxon>
        <taxon>Ecdysozoa</taxon>
        <taxon>Arthropoda</taxon>
        <taxon>Crustacea</taxon>
        <taxon>Multicrustacea</taxon>
        <taxon>Malacostraca</taxon>
        <taxon>Eumalacostraca</taxon>
        <taxon>Eucarida</taxon>
        <taxon>Decapoda</taxon>
        <taxon>Pleocyemata</taxon>
        <taxon>Brachyura</taxon>
        <taxon>Eubrachyura</taxon>
        <taxon>Portunoidea</taxon>
        <taxon>Portunidae</taxon>
        <taxon>Portuninae</taxon>
        <taxon>Portunus</taxon>
    </lineage>
</organism>
<comment type="caution">
    <text evidence="2">The sequence shown here is derived from an EMBL/GenBank/DDBJ whole genome shotgun (WGS) entry which is preliminary data.</text>
</comment>
<evidence type="ECO:0000256" key="1">
    <source>
        <dbReference type="SAM" id="MobiDB-lite"/>
    </source>
</evidence>
<proteinExistence type="predicted"/>
<name>A0A5B7G6S9_PORTR</name>
<dbReference type="Proteomes" id="UP000324222">
    <property type="component" value="Unassembled WGS sequence"/>
</dbReference>
<dbReference type="AlphaFoldDB" id="A0A5B7G6S9"/>
<reference evidence="2 3" key="1">
    <citation type="submission" date="2019-05" db="EMBL/GenBank/DDBJ databases">
        <title>Another draft genome of Portunus trituberculatus and its Hox gene families provides insights of decapod evolution.</title>
        <authorList>
            <person name="Jeong J.-H."/>
            <person name="Song I."/>
            <person name="Kim S."/>
            <person name="Choi T."/>
            <person name="Kim D."/>
            <person name="Ryu S."/>
            <person name="Kim W."/>
        </authorList>
    </citation>
    <scope>NUCLEOTIDE SEQUENCE [LARGE SCALE GENOMIC DNA]</scope>
    <source>
        <tissue evidence="2">Muscle</tissue>
    </source>
</reference>
<protein>
    <submittedName>
        <fullName evidence="2">Uncharacterized protein</fullName>
    </submittedName>
</protein>
<keyword evidence="3" id="KW-1185">Reference proteome</keyword>
<accession>A0A5B7G6S9</accession>
<sequence>MASRVTCVSVTHSSALPPALLSRAVTPLTLSVIHGQGAAEEEVDVKGVDSSSKSTSVPPRAKDIGRAIQAVAPLRDSSYMRVLLRGKEEKACQLKEEETEGERKALHDGSKRRRARKRLNSSPYTSIVILSCAVSRGMRNLERIKHLIRLADPYGDSSALSSWGISRRSTAWLDRCSDGGVHECL</sequence>
<evidence type="ECO:0000313" key="2">
    <source>
        <dbReference type="EMBL" id="MPC53196.1"/>
    </source>
</evidence>
<feature type="region of interest" description="Disordered" evidence="1">
    <location>
        <begin position="95"/>
        <end position="117"/>
    </location>
</feature>